<evidence type="ECO:0000313" key="15">
    <source>
        <dbReference type="EMBL" id="KAJ3656134.1"/>
    </source>
</evidence>
<keyword evidence="2 11" id="KW-0813">Transport</keyword>
<dbReference type="Pfam" id="PF17655">
    <property type="entry name" value="IRK_C"/>
    <property type="match status" value="1"/>
</dbReference>
<keyword evidence="8 11" id="KW-0406">Ion transport</keyword>
<dbReference type="InterPro" id="IPR014756">
    <property type="entry name" value="Ig_E-set"/>
</dbReference>
<dbReference type="InterPro" id="IPR040445">
    <property type="entry name" value="Kir_TM"/>
</dbReference>
<keyword evidence="9 12" id="KW-0472">Membrane</keyword>
<dbReference type="InterPro" id="IPR013518">
    <property type="entry name" value="K_chnl_inward-rec_Kir_cyto"/>
</dbReference>
<dbReference type="PANTHER" id="PTHR11767">
    <property type="entry name" value="INWARD RECTIFIER POTASSIUM CHANNEL"/>
    <property type="match status" value="1"/>
</dbReference>
<dbReference type="Pfam" id="PF01007">
    <property type="entry name" value="IRK"/>
    <property type="match status" value="1"/>
</dbReference>
<dbReference type="PANTHER" id="PTHR11767:SF113">
    <property type="entry name" value="INWARDLY RECTIFYING POTASSIUM CHANNEL 2, ISOFORM D"/>
    <property type="match status" value="1"/>
</dbReference>
<evidence type="ECO:0000256" key="3">
    <source>
        <dbReference type="ARBA" id="ARBA00022538"/>
    </source>
</evidence>
<dbReference type="SUPFAM" id="SSF81324">
    <property type="entry name" value="Voltage-gated potassium channels"/>
    <property type="match status" value="1"/>
</dbReference>
<evidence type="ECO:0000256" key="2">
    <source>
        <dbReference type="ARBA" id="ARBA00022448"/>
    </source>
</evidence>
<evidence type="ECO:0000256" key="9">
    <source>
        <dbReference type="ARBA" id="ARBA00023136"/>
    </source>
</evidence>
<dbReference type="Proteomes" id="UP001168821">
    <property type="component" value="Unassembled WGS sequence"/>
</dbReference>
<evidence type="ECO:0000256" key="11">
    <source>
        <dbReference type="RuleBase" id="RU003822"/>
    </source>
</evidence>
<dbReference type="Gene3D" id="1.10.287.70">
    <property type="match status" value="1"/>
</dbReference>
<evidence type="ECO:0000256" key="5">
    <source>
        <dbReference type="ARBA" id="ARBA00022882"/>
    </source>
</evidence>
<dbReference type="SUPFAM" id="SSF81296">
    <property type="entry name" value="E set domains"/>
    <property type="match status" value="1"/>
</dbReference>
<dbReference type="EMBL" id="JALNTZ010000004">
    <property type="protein sequence ID" value="KAJ3656134.1"/>
    <property type="molecule type" value="Genomic_DNA"/>
</dbReference>
<evidence type="ECO:0000256" key="4">
    <source>
        <dbReference type="ARBA" id="ARBA00022692"/>
    </source>
</evidence>
<dbReference type="AlphaFoldDB" id="A0AA38IJM4"/>
<keyword evidence="4 11" id="KW-0812">Transmembrane</keyword>
<dbReference type="GO" id="GO:0005886">
    <property type="term" value="C:plasma membrane"/>
    <property type="evidence" value="ECO:0007669"/>
    <property type="project" value="TreeGrafter"/>
</dbReference>
<keyword evidence="6 11" id="KW-0630">Potassium</keyword>
<comment type="subcellular location">
    <subcellularLocation>
        <location evidence="1 11">Membrane</location>
        <topology evidence="1 11">Multi-pass membrane protein</topology>
    </subcellularLocation>
</comment>
<keyword evidence="3 11" id="KW-0633">Potassium transport</keyword>
<keyword evidence="5 11" id="KW-0851">Voltage-gated channel</keyword>
<sequence>MDSKMSVNGHFPMVIKKRPKRRNRKIQYNEENRIMNKRGRLNVYLYKIPEKSIRYVRDLWNTLVNMRWRWLMLTVSLINVIAYFSFAELFLLDAWVSGDFNSLPSEPKCINGVHNFTSFFMLGIETITTTGYGYFHPTEYCYLVWLILTCSTLVTIFIDGAFISVVYVKMSRPAIRINHTMFSKKAVISLRNGKLCLIFRINDSTGKHWIGSQVRLFLITQKVSVEGELLPNYINELKLVPHGILFWPLEIIHEIDSESPLWNISAQNLMLTKFELVATLTGNSVLTGQTSKSQTSYLNDEIQWGYWFSPCLSYNYVKNEYTVNKKKFDTTVLLDTPLCSARHLSKVEKEISKKSLSLNCLHLVHNPEINIHER</sequence>
<evidence type="ECO:0000256" key="6">
    <source>
        <dbReference type="ARBA" id="ARBA00022958"/>
    </source>
</evidence>
<feature type="domain" description="Inward rectifier potassium channel C-terminal" evidence="14">
    <location>
        <begin position="181"/>
        <end position="347"/>
    </location>
</feature>
<feature type="transmembrane region" description="Helical" evidence="12">
    <location>
        <begin position="142"/>
        <end position="168"/>
    </location>
</feature>
<comment type="caution">
    <text evidence="15">The sequence shown here is derived from an EMBL/GenBank/DDBJ whole genome shotgun (WGS) entry which is preliminary data.</text>
</comment>
<dbReference type="InterPro" id="IPR016449">
    <property type="entry name" value="K_chnl_inward-rec_Kir"/>
</dbReference>
<keyword evidence="7 12" id="KW-1133">Transmembrane helix</keyword>
<feature type="domain" description="Potassium channel inwardly rectifying transmembrane" evidence="13">
    <location>
        <begin position="35"/>
        <end position="173"/>
    </location>
</feature>
<reference evidence="15" key="1">
    <citation type="journal article" date="2023" name="G3 (Bethesda)">
        <title>Whole genome assemblies of Zophobas morio and Tenebrio molitor.</title>
        <authorList>
            <person name="Kaur S."/>
            <person name="Stinson S.A."/>
            <person name="diCenzo G.C."/>
        </authorList>
    </citation>
    <scope>NUCLEOTIDE SEQUENCE</scope>
    <source>
        <strain evidence="15">QUZm001</strain>
    </source>
</reference>
<evidence type="ECO:0000256" key="12">
    <source>
        <dbReference type="SAM" id="Phobius"/>
    </source>
</evidence>
<gene>
    <name evidence="15" type="ORF">Zmor_015232</name>
</gene>
<evidence type="ECO:0000313" key="16">
    <source>
        <dbReference type="Proteomes" id="UP001168821"/>
    </source>
</evidence>
<evidence type="ECO:0000256" key="7">
    <source>
        <dbReference type="ARBA" id="ARBA00022989"/>
    </source>
</evidence>
<dbReference type="PRINTS" id="PR01320">
    <property type="entry name" value="KIRCHANNEL"/>
</dbReference>
<keyword evidence="10 11" id="KW-0407">Ion channel</keyword>
<proteinExistence type="inferred from homology"/>
<dbReference type="GO" id="GO:0034765">
    <property type="term" value="P:regulation of monoatomic ion transmembrane transport"/>
    <property type="evidence" value="ECO:0007669"/>
    <property type="project" value="TreeGrafter"/>
</dbReference>
<dbReference type="InterPro" id="IPR041647">
    <property type="entry name" value="IRK_C"/>
</dbReference>
<dbReference type="GO" id="GO:0034702">
    <property type="term" value="C:monoatomic ion channel complex"/>
    <property type="evidence" value="ECO:0007669"/>
    <property type="project" value="UniProtKB-KW"/>
</dbReference>
<dbReference type="Gene3D" id="2.60.40.1400">
    <property type="entry name" value="G protein-activated inward rectifier potassium channel 1"/>
    <property type="match status" value="1"/>
</dbReference>
<protein>
    <submittedName>
        <fullName evidence="15">Uncharacterized protein</fullName>
    </submittedName>
</protein>
<feature type="transmembrane region" description="Helical" evidence="12">
    <location>
        <begin position="70"/>
        <end position="92"/>
    </location>
</feature>
<evidence type="ECO:0000256" key="1">
    <source>
        <dbReference type="ARBA" id="ARBA00004141"/>
    </source>
</evidence>
<dbReference type="GO" id="GO:0005242">
    <property type="term" value="F:inward rectifier potassium channel activity"/>
    <property type="evidence" value="ECO:0007669"/>
    <property type="project" value="InterPro"/>
</dbReference>
<evidence type="ECO:0000256" key="10">
    <source>
        <dbReference type="ARBA" id="ARBA00023303"/>
    </source>
</evidence>
<comment type="similarity">
    <text evidence="11">Belongs to the inward rectifier-type potassium channel (TC 1.A.2.1) family.</text>
</comment>
<evidence type="ECO:0000259" key="14">
    <source>
        <dbReference type="Pfam" id="PF17655"/>
    </source>
</evidence>
<name>A0AA38IJM4_9CUCU</name>
<dbReference type="GO" id="GO:1990573">
    <property type="term" value="P:potassium ion import across plasma membrane"/>
    <property type="evidence" value="ECO:0007669"/>
    <property type="project" value="TreeGrafter"/>
</dbReference>
<organism evidence="15 16">
    <name type="scientific">Zophobas morio</name>
    <dbReference type="NCBI Taxonomy" id="2755281"/>
    <lineage>
        <taxon>Eukaryota</taxon>
        <taxon>Metazoa</taxon>
        <taxon>Ecdysozoa</taxon>
        <taxon>Arthropoda</taxon>
        <taxon>Hexapoda</taxon>
        <taxon>Insecta</taxon>
        <taxon>Pterygota</taxon>
        <taxon>Neoptera</taxon>
        <taxon>Endopterygota</taxon>
        <taxon>Coleoptera</taxon>
        <taxon>Polyphaga</taxon>
        <taxon>Cucujiformia</taxon>
        <taxon>Tenebrionidae</taxon>
        <taxon>Zophobas</taxon>
    </lineage>
</organism>
<evidence type="ECO:0000259" key="13">
    <source>
        <dbReference type="Pfam" id="PF01007"/>
    </source>
</evidence>
<keyword evidence="16" id="KW-1185">Reference proteome</keyword>
<evidence type="ECO:0000256" key="8">
    <source>
        <dbReference type="ARBA" id="ARBA00023065"/>
    </source>
</evidence>
<accession>A0AA38IJM4</accession>